<gene>
    <name evidence="5" type="ORF">KUF71_005968</name>
</gene>
<feature type="compositionally biased region" description="Polar residues" evidence="1">
    <location>
        <begin position="115"/>
        <end position="132"/>
    </location>
</feature>
<sequence length="159" mass="16860">MLVAAAVTAVMSVLLTTCMLAQPGRAQIGSDCSDTEPCAGNQECSLGYCRCPQGFVKHGSGCLPGRMNAESNTVFMGMMWTGLAVMLIGLALGTGCIFYGCCYEWLLTSGPTHRAQQTMAPNTSRSYQSNPGQAHRPANQGTGVDYIPALYETTSFDVI</sequence>
<evidence type="ECO:0000256" key="3">
    <source>
        <dbReference type="SAM" id="SignalP"/>
    </source>
</evidence>
<dbReference type="Pfam" id="PF01683">
    <property type="entry name" value="EB"/>
    <property type="match status" value="1"/>
</dbReference>
<keyword evidence="2" id="KW-1133">Transmembrane helix</keyword>
<keyword evidence="6" id="KW-1185">Reference proteome</keyword>
<feature type="region of interest" description="Disordered" evidence="1">
    <location>
        <begin position="115"/>
        <end position="141"/>
    </location>
</feature>
<dbReference type="InterPro" id="IPR006149">
    <property type="entry name" value="EB_dom"/>
</dbReference>
<organism evidence="5 6">
    <name type="scientific">Frankliniella fusca</name>
    <dbReference type="NCBI Taxonomy" id="407009"/>
    <lineage>
        <taxon>Eukaryota</taxon>
        <taxon>Metazoa</taxon>
        <taxon>Ecdysozoa</taxon>
        <taxon>Arthropoda</taxon>
        <taxon>Hexapoda</taxon>
        <taxon>Insecta</taxon>
        <taxon>Pterygota</taxon>
        <taxon>Neoptera</taxon>
        <taxon>Paraneoptera</taxon>
        <taxon>Thysanoptera</taxon>
        <taxon>Terebrantia</taxon>
        <taxon>Thripoidea</taxon>
        <taxon>Thripidae</taxon>
        <taxon>Frankliniella</taxon>
    </lineage>
</organism>
<reference evidence="5" key="1">
    <citation type="submission" date="2021-07" db="EMBL/GenBank/DDBJ databases">
        <authorList>
            <person name="Catto M.A."/>
            <person name="Jacobson A."/>
            <person name="Kennedy G."/>
            <person name="Labadie P."/>
            <person name="Hunt B.G."/>
            <person name="Srinivasan R."/>
        </authorList>
    </citation>
    <scope>NUCLEOTIDE SEQUENCE</scope>
    <source>
        <strain evidence="5">PL_HMW_Pooled</strain>
        <tissue evidence="5">Head</tissue>
    </source>
</reference>
<reference evidence="5" key="2">
    <citation type="journal article" date="2023" name="BMC Genomics">
        <title>Pest status, molecular evolution, and epigenetic factors derived from the genome assembly of Frankliniella fusca, a thysanopteran phytovirus vector.</title>
        <authorList>
            <person name="Catto M.A."/>
            <person name="Labadie P.E."/>
            <person name="Jacobson A.L."/>
            <person name="Kennedy G.G."/>
            <person name="Srinivasan R."/>
            <person name="Hunt B.G."/>
        </authorList>
    </citation>
    <scope>NUCLEOTIDE SEQUENCE</scope>
    <source>
        <strain evidence="5">PL_HMW_Pooled</strain>
    </source>
</reference>
<evidence type="ECO:0000313" key="5">
    <source>
        <dbReference type="EMBL" id="KAK3915825.1"/>
    </source>
</evidence>
<evidence type="ECO:0000256" key="2">
    <source>
        <dbReference type="SAM" id="Phobius"/>
    </source>
</evidence>
<dbReference type="Proteomes" id="UP001219518">
    <property type="component" value="Unassembled WGS sequence"/>
</dbReference>
<feature type="signal peptide" evidence="3">
    <location>
        <begin position="1"/>
        <end position="26"/>
    </location>
</feature>
<evidence type="ECO:0000259" key="4">
    <source>
        <dbReference type="Pfam" id="PF01683"/>
    </source>
</evidence>
<protein>
    <submittedName>
        <fullName evidence="5">1,4-alpha-glucan branching enzyme GlgB</fullName>
    </submittedName>
</protein>
<keyword evidence="3" id="KW-0732">Signal</keyword>
<feature type="domain" description="EB" evidence="4">
    <location>
        <begin position="25"/>
        <end position="62"/>
    </location>
</feature>
<keyword evidence="2" id="KW-0812">Transmembrane</keyword>
<evidence type="ECO:0000313" key="6">
    <source>
        <dbReference type="Proteomes" id="UP001219518"/>
    </source>
</evidence>
<feature type="transmembrane region" description="Helical" evidence="2">
    <location>
        <begin position="83"/>
        <end position="106"/>
    </location>
</feature>
<comment type="caution">
    <text evidence="5">The sequence shown here is derived from an EMBL/GenBank/DDBJ whole genome shotgun (WGS) entry which is preliminary data.</text>
</comment>
<feature type="chain" id="PRO_5042148326" evidence="3">
    <location>
        <begin position="27"/>
        <end position="159"/>
    </location>
</feature>
<dbReference type="EMBL" id="JAHWGI010000466">
    <property type="protein sequence ID" value="KAK3915825.1"/>
    <property type="molecule type" value="Genomic_DNA"/>
</dbReference>
<evidence type="ECO:0000256" key="1">
    <source>
        <dbReference type="SAM" id="MobiDB-lite"/>
    </source>
</evidence>
<proteinExistence type="predicted"/>
<dbReference type="AlphaFoldDB" id="A0AAE1H8I6"/>
<keyword evidence="2" id="KW-0472">Membrane</keyword>
<accession>A0AAE1H8I6</accession>
<name>A0AAE1H8I6_9NEOP</name>